<dbReference type="InterPro" id="IPR050238">
    <property type="entry name" value="DNA_Rep/Repair_Clamp_Loader"/>
</dbReference>
<dbReference type="InterPro" id="IPR027417">
    <property type="entry name" value="P-loop_NTPase"/>
</dbReference>
<dbReference type="Proteomes" id="UP000239800">
    <property type="component" value="Unassembled WGS sequence"/>
</dbReference>
<organism evidence="1 2">
    <name type="scientific">Aureitalea marina</name>
    <dbReference type="NCBI Taxonomy" id="930804"/>
    <lineage>
        <taxon>Bacteria</taxon>
        <taxon>Pseudomonadati</taxon>
        <taxon>Bacteroidota</taxon>
        <taxon>Flavobacteriia</taxon>
        <taxon>Flavobacteriales</taxon>
        <taxon>Flavobacteriaceae</taxon>
        <taxon>Aureitalea</taxon>
    </lineage>
</organism>
<reference evidence="1 2" key="1">
    <citation type="submission" date="2016-11" db="EMBL/GenBank/DDBJ databases">
        <title>Trade-off between light-utilization and light-protection in marine flavobacteria.</title>
        <authorList>
            <person name="Kumagai Y."/>
        </authorList>
    </citation>
    <scope>NUCLEOTIDE SEQUENCE [LARGE SCALE GENOMIC DNA]</scope>
    <source>
        <strain evidence="1 2">NBRC 107741</strain>
    </source>
</reference>
<protein>
    <submittedName>
        <fullName evidence="1">DNA polymerase III subunit delta</fullName>
    </submittedName>
</protein>
<dbReference type="EMBL" id="MQUB01000001">
    <property type="protein sequence ID" value="PQB05469.1"/>
    <property type="molecule type" value="Genomic_DNA"/>
</dbReference>
<dbReference type="OrthoDB" id="9811073at2"/>
<dbReference type="RefSeq" id="WP_104813411.1">
    <property type="nucleotide sequence ID" value="NZ_MQUB01000001.1"/>
</dbReference>
<dbReference type="Pfam" id="PF13177">
    <property type="entry name" value="DNA_pol3_delta2"/>
    <property type="match status" value="1"/>
</dbReference>
<dbReference type="GO" id="GO:0006261">
    <property type="term" value="P:DNA-templated DNA replication"/>
    <property type="evidence" value="ECO:0007669"/>
    <property type="project" value="TreeGrafter"/>
</dbReference>
<evidence type="ECO:0000313" key="2">
    <source>
        <dbReference type="Proteomes" id="UP000239800"/>
    </source>
</evidence>
<keyword evidence="2" id="KW-1185">Reference proteome</keyword>
<evidence type="ECO:0000313" key="1">
    <source>
        <dbReference type="EMBL" id="PQB05469.1"/>
    </source>
</evidence>
<comment type="caution">
    <text evidence="1">The sequence shown here is derived from an EMBL/GenBank/DDBJ whole genome shotgun (WGS) entry which is preliminary data.</text>
</comment>
<name>A0A2S7KS64_9FLAO</name>
<gene>
    <name evidence="1" type="ORF">BST85_11635</name>
</gene>
<sequence length="384" mass="44353">MRFSEVIGQENIVNHLRQTIVNGRIAHAQLLSGKTGSGLLPVALAYASELLCARYPEGSPEQEQCLSKIRHFAHPDLHFVYPVNSNDKIKKDAVSDDFAEEWRAFVENQPYGSLFDWLRSLGIENKQGNIIKKEALSISRKLSLKSYEGGFKIMLIWMAEFMNQECANTILKLVEEPPEKTVLIMMAENPERILNTIRSRCQFLNIPPLSEHVVVQELKKRFSLDETQARRLCLQAQGDLSKAMHYAAHDSEDEFFEDWFVTWVRSAYRAKKDKQVINELIQWSEGMATEGRETQKKFVLYCLELFRQALLQNYGASELVYHRAVKTSFQLDKFAPFIHQNNIEDIRDALEKAYFHLERNGNSRLVFTDLSIQLTKLIHRPATV</sequence>
<dbReference type="SUPFAM" id="SSF52540">
    <property type="entry name" value="P-loop containing nucleoside triphosphate hydrolases"/>
    <property type="match status" value="1"/>
</dbReference>
<proteinExistence type="predicted"/>
<accession>A0A2S7KS64</accession>
<dbReference type="Gene3D" id="3.40.50.300">
    <property type="entry name" value="P-loop containing nucleotide triphosphate hydrolases"/>
    <property type="match status" value="1"/>
</dbReference>
<dbReference type="PANTHER" id="PTHR11669:SF8">
    <property type="entry name" value="DNA POLYMERASE III SUBUNIT DELTA"/>
    <property type="match status" value="1"/>
</dbReference>
<dbReference type="AlphaFoldDB" id="A0A2S7KS64"/>
<dbReference type="PANTHER" id="PTHR11669">
    <property type="entry name" value="REPLICATION FACTOR C / DNA POLYMERASE III GAMMA-TAU SUBUNIT"/>
    <property type="match status" value="1"/>
</dbReference>